<dbReference type="PANTHER" id="PTHR10869:SF246">
    <property type="entry name" value="TRANSMEMBRANE PROLYL 4-HYDROXYLASE"/>
    <property type="match status" value="1"/>
</dbReference>
<dbReference type="InterPro" id="IPR045054">
    <property type="entry name" value="P4HA-like"/>
</dbReference>
<keyword evidence="4" id="KW-0560">Oxidoreductase</keyword>
<dbReference type="GO" id="GO:0031418">
    <property type="term" value="F:L-ascorbic acid binding"/>
    <property type="evidence" value="ECO:0007669"/>
    <property type="project" value="InterPro"/>
</dbReference>
<keyword evidence="3" id="KW-0223">Dioxygenase</keyword>
<evidence type="ECO:0000256" key="2">
    <source>
        <dbReference type="ARBA" id="ARBA00022723"/>
    </source>
</evidence>
<dbReference type="OrthoDB" id="420380at2759"/>
<evidence type="ECO:0000256" key="4">
    <source>
        <dbReference type="ARBA" id="ARBA00023002"/>
    </source>
</evidence>
<dbReference type="Pfam" id="PF13640">
    <property type="entry name" value="2OG-FeII_Oxy_3"/>
    <property type="match status" value="1"/>
</dbReference>
<dbReference type="GO" id="GO:0004656">
    <property type="term" value="F:procollagen-proline 4-dioxygenase activity"/>
    <property type="evidence" value="ECO:0007669"/>
    <property type="project" value="TreeGrafter"/>
</dbReference>
<keyword evidence="2" id="KW-0479">Metal-binding</keyword>
<dbReference type="EMBL" id="JAADJZ010000001">
    <property type="protein sequence ID" value="KAF2877807.1"/>
    <property type="molecule type" value="Genomic_DNA"/>
</dbReference>
<accession>A0A7C8IQR1</accession>
<feature type="domain" description="Prolyl 4-hydroxylase alpha subunit" evidence="6">
    <location>
        <begin position="84"/>
        <end position="286"/>
    </location>
</feature>
<dbReference type="Proteomes" id="UP000481861">
    <property type="component" value="Unassembled WGS sequence"/>
</dbReference>
<comment type="cofactor">
    <cofactor evidence="1">
        <name>L-ascorbate</name>
        <dbReference type="ChEBI" id="CHEBI:38290"/>
    </cofactor>
</comment>
<reference evidence="7 8" key="1">
    <citation type="submission" date="2020-01" db="EMBL/GenBank/DDBJ databases">
        <authorList>
            <consortium name="DOE Joint Genome Institute"/>
            <person name="Haridas S."/>
            <person name="Albert R."/>
            <person name="Binder M."/>
            <person name="Bloem J."/>
            <person name="Labutti K."/>
            <person name="Salamov A."/>
            <person name="Andreopoulos B."/>
            <person name="Baker S.E."/>
            <person name="Barry K."/>
            <person name="Bills G."/>
            <person name="Bluhm B.H."/>
            <person name="Cannon C."/>
            <person name="Castanera R."/>
            <person name="Culley D.E."/>
            <person name="Daum C."/>
            <person name="Ezra D."/>
            <person name="Gonzalez J.B."/>
            <person name="Henrissat B."/>
            <person name="Kuo A."/>
            <person name="Liang C."/>
            <person name="Lipzen A."/>
            <person name="Lutzoni F."/>
            <person name="Magnuson J."/>
            <person name="Mondo S."/>
            <person name="Nolan M."/>
            <person name="Ohm R."/>
            <person name="Pangilinan J."/>
            <person name="Park H.-J.H."/>
            <person name="Ramirez L."/>
            <person name="Alfaro M."/>
            <person name="Sun H."/>
            <person name="Tritt A."/>
            <person name="Yoshinaga Y."/>
            <person name="Zwiers L.-H.L."/>
            <person name="Turgeon B.G."/>
            <person name="Goodwin S.B."/>
            <person name="Spatafora J.W."/>
            <person name="Crous P.W."/>
            <person name="Grigoriev I.V."/>
        </authorList>
    </citation>
    <scope>NUCLEOTIDE SEQUENCE [LARGE SCALE GENOMIC DNA]</scope>
    <source>
        <strain evidence="7 8">CBS 611.86</strain>
    </source>
</reference>
<dbReference type="AlphaFoldDB" id="A0A7C8IQR1"/>
<comment type="caution">
    <text evidence="7">The sequence shown here is derived from an EMBL/GenBank/DDBJ whole genome shotgun (WGS) entry which is preliminary data.</text>
</comment>
<dbReference type="FunFam" id="2.60.120.620:FF:000027">
    <property type="entry name" value="Oxidoreductase, 2OG-Fe(II) oxygenase family family"/>
    <property type="match status" value="1"/>
</dbReference>
<name>A0A7C8IQR1_9PLEO</name>
<gene>
    <name evidence="7" type="ORF">BDV95DRAFT_480508</name>
</gene>
<protein>
    <recommendedName>
        <fullName evidence="6">Prolyl 4-hydroxylase alpha subunit domain-containing protein</fullName>
    </recommendedName>
</protein>
<dbReference type="SMART" id="SM00702">
    <property type="entry name" value="P4Hc"/>
    <property type="match status" value="1"/>
</dbReference>
<dbReference type="InterPro" id="IPR044862">
    <property type="entry name" value="Pro_4_hyd_alph_FE2OG_OXY"/>
</dbReference>
<proteinExistence type="predicted"/>
<evidence type="ECO:0000313" key="8">
    <source>
        <dbReference type="Proteomes" id="UP000481861"/>
    </source>
</evidence>
<keyword evidence="5" id="KW-0408">Iron</keyword>
<evidence type="ECO:0000313" key="7">
    <source>
        <dbReference type="EMBL" id="KAF2877807.1"/>
    </source>
</evidence>
<dbReference type="GO" id="GO:0005783">
    <property type="term" value="C:endoplasmic reticulum"/>
    <property type="evidence" value="ECO:0007669"/>
    <property type="project" value="TreeGrafter"/>
</dbReference>
<evidence type="ECO:0000256" key="3">
    <source>
        <dbReference type="ARBA" id="ARBA00022964"/>
    </source>
</evidence>
<sequence>MAPSVSFGSLIQYTVLCLLAYILAGAPWLSSIVPGSADGNVAARGRADLNVTLSAEKAQSLVFPEEGLRCEEQGYRVHVFSREPLVLYVEDFLSGGEVEHVVRMSEPNFRPSTVWTQGHERLDPSVRLSEKAPLARDATVKCIEERARTFQGWRPHVFVEKLWAQRYHKDGHYTYHYDWSTATPTAGRVSSFMVYLDANCTGGGTHFPRLQRPRGGEWCRFVECEADGDGDGDGDLVREGTVFKPVRGNAVFWENIGPDGSGYEESWHAGLPVKTGTKMGLNIWSWYQEGYVPQVAKREDDNVKELSGEM</sequence>
<evidence type="ECO:0000256" key="5">
    <source>
        <dbReference type="ARBA" id="ARBA00023004"/>
    </source>
</evidence>
<dbReference type="GO" id="GO:0005506">
    <property type="term" value="F:iron ion binding"/>
    <property type="evidence" value="ECO:0007669"/>
    <property type="project" value="InterPro"/>
</dbReference>
<dbReference type="PANTHER" id="PTHR10869">
    <property type="entry name" value="PROLYL 4-HYDROXYLASE ALPHA SUBUNIT"/>
    <property type="match status" value="1"/>
</dbReference>
<organism evidence="7 8">
    <name type="scientific">Massariosphaeria phaeospora</name>
    <dbReference type="NCBI Taxonomy" id="100035"/>
    <lineage>
        <taxon>Eukaryota</taxon>
        <taxon>Fungi</taxon>
        <taxon>Dikarya</taxon>
        <taxon>Ascomycota</taxon>
        <taxon>Pezizomycotina</taxon>
        <taxon>Dothideomycetes</taxon>
        <taxon>Pleosporomycetidae</taxon>
        <taxon>Pleosporales</taxon>
        <taxon>Pleosporales incertae sedis</taxon>
        <taxon>Massariosphaeria</taxon>
    </lineage>
</organism>
<evidence type="ECO:0000259" key="6">
    <source>
        <dbReference type="SMART" id="SM00702"/>
    </source>
</evidence>
<keyword evidence="8" id="KW-1185">Reference proteome</keyword>
<dbReference type="Gene3D" id="2.60.120.620">
    <property type="entry name" value="q2cbj1_9rhob like domain"/>
    <property type="match status" value="1"/>
</dbReference>
<dbReference type="InterPro" id="IPR006620">
    <property type="entry name" value="Pro_4_hyd_alph"/>
</dbReference>
<evidence type="ECO:0000256" key="1">
    <source>
        <dbReference type="ARBA" id="ARBA00001961"/>
    </source>
</evidence>